<keyword evidence="5 7" id="KW-0472">Membrane</keyword>
<evidence type="ECO:0000256" key="7">
    <source>
        <dbReference type="SAM" id="Phobius"/>
    </source>
</evidence>
<evidence type="ECO:0000313" key="8">
    <source>
        <dbReference type="EMBL" id="ODV85462.1"/>
    </source>
</evidence>
<keyword evidence="4 7" id="KW-1133">Transmembrane helix</keyword>
<dbReference type="GO" id="GO:0016020">
    <property type="term" value="C:membrane"/>
    <property type="evidence" value="ECO:0007669"/>
    <property type="project" value="UniProtKB-SubCell"/>
</dbReference>
<keyword evidence="9" id="KW-1185">Reference proteome</keyword>
<feature type="compositionally biased region" description="Basic and acidic residues" evidence="6">
    <location>
        <begin position="288"/>
        <end position="311"/>
    </location>
</feature>
<dbReference type="InterPro" id="IPR005344">
    <property type="entry name" value="TMEM33/Pom33"/>
</dbReference>
<dbReference type="PANTHER" id="PTHR12703">
    <property type="entry name" value="TRANSMEMBRANE PROTEIN 33"/>
    <property type="match status" value="1"/>
</dbReference>
<dbReference type="PANTHER" id="PTHR12703:SF4">
    <property type="entry name" value="TRANSMEMBRANE PROTEIN 33"/>
    <property type="match status" value="1"/>
</dbReference>
<dbReference type="GO" id="GO:0005783">
    <property type="term" value="C:endoplasmic reticulum"/>
    <property type="evidence" value="ECO:0007669"/>
    <property type="project" value="TreeGrafter"/>
</dbReference>
<feature type="transmembrane region" description="Helical" evidence="7">
    <location>
        <begin position="12"/>
        <end position="33"/>
    </location>
</feature>
<sequence length="329" mass="37591">MKSVLPEDCLQSVWFLSHLITITGFVLHCFWLLNPENEKLQSLSWYNISLYGSIITYSIVIYKRYIVDPEFMILSPTSSITQYDSPYPIIPLTEILRSENTHLLVYACLWLSAPSNVLKLVPFAIYSFMNTTSFFITDAFPTHPLIIAITPLAAYIETPLLIVSAHVDLLVIVLLFRQSCESRSFYAWIFYLFVWGLRVEYSDASRLAVSNILKVLDVVIMNTIFPSSLGRCWASVRNTLITILSLPHQVVEYPQINKQPENKSPRKKNKDKATEVNSEESISAAQSKESKSKESTASKQRDATKMKDTLVKKQKNKISPKKKVPRQKL</sequence>
<dbReference type="OrthoDB" id="5581259at2759"/>
<protein>
    <submittedName>
        <fullName evidence="8">Uncharacterized protein</fullName>
    </submittedName>
</protein>
<comment type="subcellular location">
    <subcellularLocation>
        <location evidence="1">Membrane</location>
        <topology evidence="1">Multi-pass membrane protein</topology>
    </subcellularLocation>
</comment>
<proteinExistence type="inferred from homology"/>
<evidence type="ECO:0000256" key="1">
    <source>
        <dbReference type="ARBA" id="ARBA00004141"/>
    </source>
</evidence>
<dbReference type="EMBL" id="KV453852">
    <property type="protein sequence ID" value="ODV85462.1"/>
    <property type="molecule type" value="Genomic_DNA"/>
</dbReference>
<evidence type="ECO:0000256" key="6">
    <source>
        <dbReference type="SAM" id="MobiDB-lite"/>
    </source>
</evidence>
<evidence type="ECO:0000256" key="4">
    <source>
        <dbReference type="ARBA" id="ARBA00022989"/>
    </source>
</evidence>
<dbReference type="GO" id="GO:0061024">
    <property type="term" value="P:membrane organization"/>
    <property type="evidence" value="ECO:0007669"/>
    <property type="project" value="TreeGrafter"/>
</dbReference>
<gene>
    <name evidence="8" type="ORF">CANARDRAFT_7575</name>
</gene>
<feature type="transmembrane region" description="Helical" evidence="7">
    <location>
        <begin position="103"/>
        <end position="125"/>
    </location>
</feature>
<dbReference type="STRING" id="983967.A0A1E4T166"/>
<feature type="compositionally biased region" description="Basic residues" evidence="6">
    <location>
        <begin position="312"/>
        <end position="329"/>
    </location>
</feature>
<reference evidence="9" key="1">
    <citation type="submission" date="2016-04" db="EMBL/GenBank/DDBJ databases">
        <title>Comparative genomics of biotechnologically important yeasts.</title>
        <authorList>
            <consortium name="DOE Joint Genome Institute"/>
            <person name="Riley R."/>
            <person name="Haridas S."/>
            <person name="Wolfe K.H."/>
            <person name="Lopes M.R."/>
            <person name="Hittinger C.T."/>
            <person name="Goker M."/>
            <person name="Salamov A."/>
            <person name="Wisecaver J."/>
            <person name="Long T.M."/>
            <person name="Aerts A.L."/>
            <person name="Barry K."/>
            <person name="Choi C."/>
            <person name="Clum A."/>
            <person name="Coughlan A.Y."/>
            <person name="Deshpande S."/>
            <person name="Douglass A.P."/>
            <person name="Hanson S.J."/>
            <person name="Klenk H.-P."/>
            <person name="Labutti K."/>
            <person name="Lapidus A."/>
            <person name="Lindquist E."/>
            <person name="Lipzen A."/>
            <person name="Meier-Kolthoff J.P."/>
            <person name="Ohm R.A."/>
            <person name="Otillar R.P."/>
            <person name="Pangilinan J."/>
            <person name="Peng Y."/>
            <person name="Rokas A."/>
            <person name="Rosa C.A."/>
            <person name="Scheuner C."/>
            <person name="Sibirny A.A."/>
            <person name="Slot J.C."/>
            <person name="Stielow J.B."/>
            <person name="Sun H."/>
            <person name="Kurtzman C.P."/>
            <person name="Blackwell M."/>
            <person name="Grigoriev I.V."/>
            <person name="Jeffries T.W."/>
        </authorList>
    </citation>
    <scope>NUCLEOTIDE SEQUENCE [LARGE SCALE GENOMIC DNA]</scope>
    <source>
        <strain evidence="9">NRRL YB-2248</strain>
    </source>
</reference>
<name>A0A1E4T166_9ASCO</name>
<feature type="transmembrane region" description="Helical" evidence="7">
    <location>
        <begin position="145"/>
        <end position="176"/>
    </location>
</feature>
<comment type="similarity">
    <text evidence="2">Belongs to the PER33/POM33 family.</text>
</comment>
<accession>A0A1E4T166</accession>
<dbReference type="Proteomes" id="UP000094801">
    <property type="component" value="Unassembled WGS sequence"/>
</dbReference>
<evidence type="ECO:0000313" key="9">
    <source>
        <dbReference type="Proteomes" id="UP000094801"/>
    </source>
</evidence>
<keyword evidence="3 7" id="KW-0812">Transmembrane</keyword>
<dbReference type="AlphaFoldDB" id="A0A1E4T166"/>
<dbReference type="InterPro" id="IPR051645">
    <property type="entry name" value="PER33/POM33_regulator"/>
</dbReference>
<evidence type="ECO:0000256" key="5">
    <source>
        <dbReference type="ARBA" id="ARBA00023136"/>
    </source>
</evidence>
<dbReference type="GO" id="GO:0071786">
    <property type="term" value="P:endoplasmic reticulum tubular network organization"/>
    <property type="evidence" value="ECO:0007669"/>
    <property type="project" value="TreeGrafter"/>
</dbReference>
<evidence type="ECO:0000256" key="3">
    <source>
        <dbReference type="ARBA" id="ARBA00022692"/>
    </source>
</evidence>
<feature type="region of interest" description="Disordered" evidence="6">
    <location>
        <begin position="255"/>
        <end position="329"/>
    </location>
</feature>
<evidence type="ECO:0000256" key="2">
    <source>
        <dbReference type="ARBA" id="ARBA00007322"/>
    </source>
</evidence>
<dbReference type="Pfam" id="PF03661">
    <property type="entry name" value="TMEM33_Pom33"/>
    <property type="match status" value="1"/>
</dbReference>
<feature type="transmembrane region" description="Helical" evidence="7">
    <location>
        <begin position="45"/>
        <end position="62"/>
    </location>
</feature>
<organism evidence="8 9">
    <name type="scientific">[Candida] arabinofermentans NRRL YB-2248</name>
    <dbReference type="NCBI Taxonomy" id="983967"/>
    <lineage>
        <taxon>Eukaryota</taxon>
        <taxon>Fungi</taxon>
        <taxon>Dikarya</taxon>
        <taxon>Ascomycota</taxon>
        <taxon>Saccharomycotina</taxon>
        <taxon>Pichiomycetes</taxon>
        <taxon>Pichiales</taxon>
        <taxon>Pichiaceae</taxon>
        <taxon>Ogataea</taxon>
        <taxon>Ogataea/Candida clade</taxon>
    </lineage>
</organism>